<comment type="subunit">
    <text evidence="11">Monomer.</text>
</comment>
<feature type="binding site" evidence="10">
    <location>
        <position position="360"/>
    </location>
    <ligand>
        <name>Mn(2+)</name>
        <dbReference type="ChEBI" id="CHEBI:29035"/>
        <label>2</label>
    </ligand>
</feature>
<feature type="binding site" evidence="9">
    <location>
        <begin position="205"/>
        <end position="209"/>
    </location>
    <ligand>
        <name>GMP</name>
        <dbReference type="ChEBI" id="CHEBI:58115"/>
    </ligand>
</feature>
<sequence>MDISNISTKSPKIEDLGAKRGDLALEEVLEKIASIPSLAYPPVLFPDLNFKIKNESPSSLATATKGTIVPNLTSPSLGCSMGVIATNLEKKDTTPEFQKKFYKAMQDHLGESYGIFENILVWFGLKKRPILKYDLTLREFDDIIRRGAAAAADRFNLPGEILNNLEFRGSLFSEEEQRALNIKKILPRSSFTNGRHDLGYGFKGNHFLEIQVVEEIFDEEFAEKFGLKKGNVVIMYHGGGGLIPYHVGRYFANRGKKLMGAGFLASRIKLVLHFFGKIFFHLLSADGIRNFKTRYKYYFRPDAYQEIPIDSEEGRRLFQATKASLNYSYAFNIAIYRRVKDALEKINPKIKARLVTAKIHNSIHQEKGLVVHRHTVTRISPKETSLISGFNNTASFLILGQDGSDKYLNSTDHGSGAVIKKFKENNASSVKDGKTIIHRTKEPFREEVSHITDEGIEYVIERLEEKNIARRAVKLRPIASFKG</sequence>
<feature type="binding site" evidence="9">
    <location>
        <position position="395"/>
    </location>
    <ligand>
        <name>GMP</name>
        <dbReference type="ChEBI" id="CHEBI:58115"/>
    </ligand>
</feature>
<dbReference type="GO" id="GO:0170057">
    <property type="term" value="F:RNA ligase (GTP) activity"/>
    <property type="evidence" value="ECO:0007669"/>
    <property type="project" value="UniProtKB-EC"/>
</dbReference>
<evidence type="ECO:0000256" key="11">
    <source>
        <dbReference type="RuleBase" id="RU371113"/>
    </source>
</evidence>
<dbReference type="Gene3D" id="3.90.1860.10">
    <property type="entry name" value="tRNA-splicing ligase RtcB"/>
    <property type="match status" value="1"/>
</dbReference>
<keyword evidence="5 9" id="KW-0342">GTP-binding</keyword>
<dbReference type="GO" id="GO:0046872">
    <property type="term" value="F:metal ion binding"/>
    <property type="evidence" value="ECO:0007669"/>
    <property type="project" value="UniProtKB-UniRule"/>
</dbReference>
<evidence type="ECO:0000256" key="7">
    <source>
        <dbReference type="ARBA" id="ARBA00047746"/>
    </source>
</evidence>
<dbReference type="EC" id="6.5.1.-" evidence="11"/>
<keyword evidence="3 9" id="KW-0547">Nucleotide-binding</keyword>
<keyword evidence="1 11" id="KW-0436">Ligase</keyword>
<comment type="cofactor">
    <cofactor evidence="10 11">
        <name>Mn(2+)</name>
        <dbReference type="ChEBI" id="CHEBI:29035"/>
    </cofactor>
    <text evidence="10 11">Binds 2 manganese ions per subunit.</text>
</comment>
<keyword evidence="4" id="KW-0692">RNA repair</keyword>
<proteinExistence type="inferred from homology"/>
<dbReference type="PANTHER" id="PTHR11118:SF1">
    <property type="entry name" value="RNA-SPLICING LIGASE RTCB HOMOLOG"/>
    <property type="match status" value="1"/>
</dbReference>
<organism evidence="12 13">
    <name type="scientific">Candidatus Campbellbacteria bacterium CG22_combo_CG10-13_8_21_14_all_43_18</name>
    <dbReference type="NCBI Taxonomy" id="1974530"/>
    <lineage>
        <taxon>Bacteria</taxon>
        <taxon>Candidatus Campbelliibacteriota</taxon>
    </lineage>
</organism>
<dbReference type="GO" id="GO:0003972">
    <property type="term" value="F:RNA ligase (ATP) activity"/>
    <property type="evidence" value="ECO:0007669"/>
    <property type="project" value="TreeGrafter"/>
</dbReference>
<feature type="binding site" evidence="10">
    <location>
        <position position="206"/>
    </location>
    <ligand>
        <name>Mn(2+)</name>
        <dbReference type="ChEBI" id="CHEBI:29035"/>
        <label>1</label>
    </ligand>
</feature>
<evidence type="ECO:0000256" key="3">
    <source>
        <dbReference type="ARBA" id="ARBA00022741"/>
    </source>
</evidence>
<feature type="active site" description="GMP-histidine intermediate" evidence="8">
    <location>
        <position position="413"/>
    </location>
</feature>
<dbReference type="Pfam" id="PF01139">
    <property type="entry name" value="RtcB"/>
    <property type="match status" value="1"/>
</dbReference>
<reference evidence="12 13" key="1">
    <citation type="submission" date="2017-09" db="EMBL/GenBank/DDBJ databases">
        <title>Depth-based differentiation of microbial function through sediment-hosted aquifers and enrichment of novel symbionts in the deep terrestrial subsurface.</title>
        <authorList>
            <person name="Probst A.J."/>
            <person name="Ladd B."/>
            <person name="Jarett J.K."/>
            <person name="Geller-Mcgrath D.E."/>
            <person name="Sieber C.M."/>
            <person name="Emerson J.B."/>
            <person name="Anantharaman K."/>
            <person name="Thomas B.C."/>
            <person name="Malmstrom R."/>
            <person name="Stieglmeier M."/>
            <person name="Klingl A."/>
            <person name="Woyke T."/>
            <person name="Ryan C.M."/>
            <person name="Banfield J.F."/>
        </authorList>
    </citation>
    <scope>NUCLEOTIDE SEQUENCE [LARGE SCALE GENOMIC DNA]</scope>
    <source>
        <strain evidence="12">CG22_combo_CG10-13_8_21_14_all_43_18</strain>
    </source>
</reference>
<dbReference type="InterPro" id="IPR036025">
    <property type="entry name" value="RtcB-like_sf"/>
</dbReference>
<evidence type="ECO:0000256" key="9">
    <source>
        <dbReference type="PIRSR" id="PIRSR601233-2"/>
    </source>
</evidence>
<feature type="binding site" evidence="10">
    <location>
        <position position="237"/>
    </location>
    <ligand>
        <name>Mn(2+)</name>
        <dbReference type="ChEBI" id="CHEBI:29035"/>
        <label>2</label>
    </ligand>
</feature>
<evidence type="ECO:0000256" key="2">
    <source>
        <dbReference type="ARBA" id="ARBA00022723"/>
    </source>
</evidence>
<accession>A0A2H0DWR2</accession>
<evidence type="ECO:0000313" key="12">
    <source>
        <dbReference type="EMBL" id="PIP86431.1"/>
    </source>
</evidence>
<feature type="binding site" evidence="9">
    <location>
        <begin position="413"/>
        <end position="416"/>
    </location>
    <ligand>
        <name>GMP</name>
        <dbReference type="ChEBI" id="CHEBI:58115"/>
    </ligand>
</feature>
<dbReference type="Proteomes" id="UP000231276">
    <property type="component" value="Unassembled WGS sequence"/>
</dbReference>
<evidence type="ECO:0000256" key="4">
    <source>
        <dbReference type="ARBA" id="ARBA00022800"/>
    </source>
</evidence>
<evidence type="ECO:0000256" key="1">
    <source>
        <dbReference type="ARBA" id="ARBA00022598"/>
    </source>
</evidence>
<dbReference type="GO" id="GO:0005525">
    <property type="term" value="F:GTP binding"/>
    <property type="evidence" value="ECO:0007669"/>
    <property type="project" value="UniProtKB-KW"/>
</dbReference>
<keyword evidence="6 10" id="KW-0464">Manganese</keyword>
<feature type="binding site" evidence="9">
    <location>
        <position position="482"/>
    </location>
    <ligand>
        <name>GMP</name>
        <dbReference type="ChEBI" id="CHEBI:58115"/>
    </ligand>
</feature>
<evidence type="ECO:0000256" key="10">
    <source>
        <dbReference type="PIRSR" id="PIRSR601233-3"/>
    </source>
</evidence>
<dbReference type="PANTHER" id="PTHR11118">
    <property type="entry name" value="RNA-SPLICING LIGASE RTCB HOMOLOG"/>
    <property type="match status" value="1"/>
</dbReference>
<keyword evidence="2 10" id="KW-0479">Metal-binding</keyword>
<comment type="similarity">
    <text evidence="11">Belongs to the RtcB family.</text>
</comment>
<gene>
    <name evidence="11" type="primary">rtcB</name>
    <name evidence="12" type="ORF">COW82_02125</name>
</gene>
<evidence type="ECO:0000256" key="8">
    <source>
        <dbReference type="PIRSR" id="PIRSR601233-1"/>
    </source>
</evidence>
<dbReference type="InterPro" id="IPR001233">
    <property type="entry name" value="RtcB"/>
</dbReference>
<feature type="binding site" evidence="9">
    <location>
        <begin position="360"/>
        <end position="361"/>
    </location>
    <ligand>
        <name>GMP</name>
        <dbReference type="ChEBI" id="CHEBI:58115"/>
    </ligand>
</feature>
<dbReference type="GO" id="GO:0006396">
    <property type="term" value="P:RNA processing"/>
    <property type="evidence" value="ECO:0007669"/>
    <property type="project" value="InterPro"/>
</dbReference>
<comment type="catalytic activity">
    <reaction evidence="7">
        <text>a 3'-end 3'-phospho-ribonucleotide-RNA + a 5'-end dephospho-ribonucleoside-RNA + GTP = a ribonucleotidyl-ribonucleotide-RNA + GMP + diphosphate</text>
        <dbReference type="Rhea" id="RHEA:68076"/>
        <dbReference type="Rhea" id="RHEA-COMP:10463"/>
        <dbReference type="Rhea" id="RHEA-COMP:13936"/>
        <dbReference type="Rhea" id="RHEA-COMP:17355"/>
        <dbReference type="ChEBI" id="CHEBI:33019"/>
        <dbReference type="ChEBI" id="CHEBI:37565"/>
        <dbReference type="ChEBI" id="CHEBI:58115"/>
        <dbReference type="ChEBI" id="CHEBI:83062"/>
        <dbReference type="ChEBI" id="CHEBI:138284"/>
        <dbReference type="ChEBI" id="CHEBI:173118"/>
        <dbReference type="EC" id="6.5.1.8"/>
    </reaction>
</comment>
<dbReference type="AlphaFoldDB" id="A0A2H0DWR2"/>
<dbReference type="SUPFAM" id="SSF103365">
    <property type="entry name" value="Hypothetical protein PH1602"/>
    <property type="match status" value="1"/>
</dbReference>
<evidence type="ECO:0000256" key="5">
    <source>
        <dbReference type="ARBA" id="ARBA00023134"/>
    </source>
</evidence>
<name>A0A2H0DWR2_9BACT</name>
<dbReference type="EMBL" id="PCTS01000029">
    <property type="protein sequence ID" value="PIP86431.1"/>
    <property type="molecule type" value="Genomic_DNA"/>
</dbReference>
<protein>
    <recommendedName>
        <fullName evidence="11">tRNA-splicing ligase RtcB</fullName>
        <ecNumber evidence="11">6.5.1.-</ecNumber>
    </recommendedName>
</protein>
<evidence type="ECO:0000256" key="6">
    <source>
        <dbReference type="ARBA" id="ARBA00023211"/>
    </source>
</evidence>
<dbReference type="GO" id="GO:0042245">
    <property type="term" value="P:RNA repair"/>
    <property type="evidence" value="ECO:0007669"/>
    <property type="project" value="UniProtKB-KW"/>
</dbReference>
<evidence type="ECO:0000313" key="13">
    <source>
        <dbReference type="Proteomes" id="UP000231276"/>
    </source>
</evidence>
<comment type="caution">
    <text evidence="12">The sequence shown here is derived from an EMBL/GenBank/DDBJ whole genome shotgun (WGS) entry which is preliminary data.</text>
</comment>